<gene>
    <name evidence="1" type="ORF">I7I53_03953</name>
</gene>
<evidence type="ECO:0000313" key="1">
    <source>
        <dbReference type="EMBL" id="QSS55929.1"/>
    </source>
</evidence>
<protein>
    <submittedName>
        <fullName evidence="1">Uncharacterized protein</fullName>
    </submittedName>
</protein>
<accession>A0A8A1LPS1</accession>
<proteinExistence type="predicted"/>
<name>A0A8A1LPS1_AJEC8</name>
<evidence type="ECO:0000313" key="2">
    <source>
        <dbReference type="Proteomes" id="UP000663419"/>
    </source>
</evidence>
<dbReference type="VEuPathDB" id="FungiDB:I7I53_03953"/>
<dbReference type="AlphaFoldDB" id="A0A8A1LPS1"/>
<dbReference type="Proteomes" id="UP000663419">
    <property type="component" value="Chromosome 4"/>
</dbReference>
<organism evidence="1 2">
    <name type="scientific">Ajellomyces capsulatus (strain H88)</name>
    <name type="common">Darling's disease fungus</name>
    <name type="synonym">Histoplasma capsulatum</name>
    <dbReference type="NCBI Taxonomy" id="544711"/>
    <lineage>
        <taxon>Eukaryota</taxon>
        <taxon>Fungi</taxon>
        <taxon>Dikarya</taxon>
        <taxon>Ascomycota</taxon>
        <taxon>Pezizomycotina</taxon>
        <taxon>Eurotiomycetes</taxon>
        <taxon>Eurotiomycetidae</taxon>
        <taxon>Onygenales</taxon>
        <taxon>Ajellomycetaceae</taxon>
        <taxon>Histoplasma</taxon>
    </lineage>
</organism>
<dbReference type="EMBL" id="CP069105">
    <property type="protein sequence ID" value="QSS55929.1"/>
    <property type="molecule type" value="Genomic_DNA"/>
</dbReference>
<reference evidence="1" key="1">
    <citation type="submission" date="2021-01" db="EMBL/GenBank/DDBJ databases">
        <title>Chromosome-level genome assembly of a human fungal pathogen reveals clustering of transcriptionally co-regulated genes.</title>
        <authorList>
            <person name="Voorhies M."/>
            <person name="Cohen S."/>
            <person name="Shea T.P."/>
            <person name="Petrus S."/>
            <person name="Munoz J.F."/>
            <person name="Poplawski S."/>
            <person name="Goldman W.E."/>
            <person name="Michael T."/>
            <person name="Cuomo C.A."/>
            <person name="Sil A."/>
            <person name="Beyhan S."/>
        </authorList>
    </citation>
    <scope>NUCLEOTIDE SEQUENCE</scope>
    <source>
        <strain evidence="1">H88</strain>
    </source>
</reference>
<sequence length="63" mass="7292">MEREIRGKLPYMRTRGRVLLDNVDPSNGMQLFFFYLILQNFQTLHVVQTIYCPILASAGGVCR</sequence>